<organism evidence="1 2">
    <name type="scientific">Peronosclerospora sorghi</name>
    <dbReference type="NCBI Taxonomy" id="230839"/>
    <lineage>
        <taxon>Eukaryota</taxon>
        <taxon>Sar</taxon>
        <taxon>Stramenopiles</taxon>
        <taxon>Oomycota</taxon>
        <taxon>Peronosporomycetes</taxon>
        <taxon>Peronosporales</taxon>
        <taxon>Peronosporaceae</taxon>
        <taxon>Peronosclerospora</taxon>
    </lineage>
</organism>
<evidence type="ECO:0000313" key="1">
    <source>
        <dbReference type="EMBL" id="KAI9922525.1"/>
    </source>
</evidence>
<comment type="caution">
    <text evidence="1">The sequence shown here is derived from an EMBL/GenBank/DDBJ whole genome shotgun (WGS) entry which is preliminary data.</text>
</comment>
<name>A0ACC0WUC0_9STRA</name>
<accession>A0ACC0WUC0</accession>
<dbReference type="EMBL" id="CM047580">
    <property type="protein sequence ID" value="KAI9922525.1"/>
    <property type="molecule type" value="Genomic_DNA"/>
</dbReference>
<sequence>MWLGEMSELSKCWVKRQDYDPTQSFDVMGDEDVPPLVLRSKAQGRRSKGNLWCTAKGREEARKQKKKNAVVKAYSRRTI</sequence>
<gene>
    <name evidence="1" type="ORF">PsorP6_000640</name>
</gene>
<keyword evidence="2" id="KW-1185">Reference proteome</keyword>
<proteinExistence type="predicted"/>
<protein>
    <submittedName>
        <fullName evidence="1">Uncharacterized protein</fullName>
    </submittedName>
</protein>
<evidence type="ECO:0000313" key="2">
    <source>
        <dbReference type="Proteomes" id="UP001163321"/>
    </source>
</evidence>
<dbReference type="Proteomes" id="UP001163321">
    <property type="component" value="Chromosome 1"/>
</dbReference>
<reference evidence="1 2" key="1">
    <citation type="journal article" date="2022" name="bioRxiv">
        <title>The genome of the oomycete Peronosclerospora sorghi, a cosmopolitan pathogen of maize and sorghum, is inflated with dispersed pseudogenes.</title>
        <authorList>
            <person name="Fletcher K."/>
            <person name="Martin F."/>
            <person name="Isakeit T."/>
            <person name="Cavanaugh K."/>
            <person name="Magill C."/>
            <person name="Michelmore R."/>
        </authorList>
    </citation>
    <scope>NUCLEOTIDE SEQUENCE [LARGE SCALE GENOMIC DNA]</scope>
    <source>
        <strain evidence="1">P6</strain>
    </source>
</reference>